<dbReference type="EMBL" id="PPUQ01000001">
    <property type="protein sequence ID" value="RDC41502.1"/>
    <property type="molecule type" value="Genomic_DNA"/>
</dbReference>
<dbReference type="Pfam" id="PF01381">
    <property type="entry name" value="HTH_3"/>
    <property type="match status" value="1"/>
</dbReference>
<proteinExistence type="predicted"/>
<sequence>MTRVSKTEDLGKALRARRRELGYSQSELAGFCGCGTRFISDLENGKESIQLGKALDVASMMGLNVYVERRGDASD</sequence>
<dbReference type="OMA" id="PTCQIGK"/>
<comment type="caution">
    <text evidence="2">The sequence shown here is derived from an EMBL/GenBank/DDBJ whole genome shotgun (WGS) entry which is preliminary data.</text>
</comment>
<evidence type="ECO:0000313" key="3">
    <source>
        <dbReference type="EMBL" id="RDC41502.1"/>
    </source>
</evidence>
<name>A0A369N592_EGGLN</name>
<dbReference type="PROSITE" id="PS50943">
    <property type="entry name" value="HTH_CROC1"/>
    <property type="match status" value="1"/>
</dbReference>
<gene>
    <name evidence="3" type="ORF">C1853_00165</name>
    <name evidence="2" type="ORF">C1871_03160</name>
</gene>
<evidence type="ECO:0000313" key="5">
    <source>
        <dbReference type="Proteomes" id="UP000253915"/>
    </source>
</evidence>
<dbReference type="Proteomes" id="UP000253857">
    <property type="component" value="Unassembled WGS sequence"/>
</dbReference>
<dbReference type="InterPro" id="IPR010982">
    <property type="entry name" value="Lambda_DNA-bd_dom_sf"/>
</dbReference>
<dbReference type="AlphaFoldDB" id="A0A369N592"/>
<dbReference type="RefSeq" id="WP_015760456.1">
    <property type="nucleotide sequence ID" value="NZ_AP031442.1"/>
</dbReference>
<dbReference type="GO" id="GO:0003677">
    <property type="term" value="F:DNA binding"/>
    <property type="evidence" value="ECO:0007669"/>
    <property type="project" value="InterPro"/>
</dbReference>
<dbReference type="InterPro" id="IPR001387">
    <property type="entry name" value="Cro/C1-type_HTH"/>
</dbReference>
<dbReference type="SMART" id="SM00530">
    <property type="entry name" value="HTH_XRE"/>
    <property type="match status" value="1"/>
</dbReference>
<dbReference type="Gene3D" id="1.10.260.40">
    <property type="entry name" value="lambda repressor-like DNA-binding domains"/>
    <property type="match status" value="1"/>
</dbReference>
<dbReference type="EMBL" id="PPTY01000002">
    <property type="protein sequence ID" value="RDB88448.1"/>
    <property type="molecule type" value="Genomic_DNA"/>
</dbReference>
<dbReference type="Proteomes" id="UP000253915">
    <property type="component" value="Unassembled WGS sequence"/>
</dbReference>
<dbReference type="CDD" id="cd00093">
    <property type="entry name" value="HTH_XRE"/>
    <property type="match status" value="1"/>
</dbReference>
<evidence type="ECO:0000313" key="2">
    <source>
        <dbReference type="EMBL" id="RDB88448.1"/>
    </source>
</evidence>
<protein>
    <submittedName>
        <fullName evidence="2">Transcriptional regulator</fullName>
    </submittedName>
</protein>
<evidence type="ECO:0000259" key="1">
    <source>
        <dbReference type="PROSITE" id="PS50943"/>
    </source>
</evidence>
<feature type="domain" description="HTH cro/C1-type" evidence="1">
    <location>
        <begin position="14"/>
        <end position="58"/>
    </location>
</feature>
<reference evidence="4 5" key="1">
    <citation type="journal article" date="2018" name="Elife">
        <title>Discovery and characterization of a prevalent human gut bacterial enzyme sufficient for the inactivation of a family of plant toxins.</title>
        <authorList>
            <person name="Koppel N."/>
            <person name="Bisanz J.E."/>
            <person name="Pandelia M.E."/>
            <person name="Turnbaugh P.J."/>
            <person name="Balskus E.P."/>
        </authorList>
    </citation>
    <scope>NUCLEOTIDE SEQUENCE [LARGE SCALE GENOMIC DNA]</scope>
    <source>
        <strain evidence="3 5">16A</strain>
        <strain evidence="2 4">FAA1-1-60AUCSF</strain>
    </source>
</reference>
<accession>A0A369N592</accession>
<evidence type="ECO:0000313" key="4">
    <source>
        <dbReference type="Proteomes" id="UP000253857"/>
    </source>
</evidence>
<organism evidence="2 4">
    <name type="scientific">Eggerthella lenta</name>
    <name type="common">Eubacterium lentum</name>
    <dbReference type="NCBI Taxonomy" id="84112"/>
    <lineage>
        <taxon>Bacteria</taxon>
        <taxon>Bacillati</taxon>
        <taxon>Actinomycetota</taxon>
        <taxon>Coriobacteriia</taxon>
        <taxon>Eggerthellales</taxon>
        <taxon>Eggerthellaceae</taxon>
        <taxon>Eggerthella</taxon>
    </lineage>
</organism>
<dbReference type="SUPFAM" id="SSF47413">
    <property type="entry name" value="lambda repressor-like DNA-binding domains"/>
    <property type="match status" value="1"/>
</dbReference>